<dbReference type="InterPro" id="IPR001173">
    <property type="entry name" value="Glyco_trans_2-like"/>
</dbReference>
<evidence type="ECO:0000313" key="3">
    <source>
        <dbReference type="Proteomes" id="UP001500433"/>
    </source>
</evidence>
<comment type="caution">
    <text evidence="2">The sequence shown here is derived from an EMBL/GenBank/DDBJ whole genome shotgun (WGS) entry which is preliminary data.</text>
</comment>
<dbReference type="EMBL" id="BAABJH010000001">
    <property type="protein sequence ID" value="GAA4884828.1"/>
    <property type="molecule type" value="Genomic_DNA"/>
</dbReference>
<dbReference type="Proteomes" id="UP001500433">
    <property type="component" value="Unassembled WGS sequence"/>
</dbReference>
<sequence length="163" mass="18626">MKIGIIIVFYNNERDIDSNLFNGLSSIKNHLQLCLVNNGSEDATLENLEALKDTSGLHSAIIDIKQNKGEDAAIKAGARYLFNQNKLKHIAYVNVDKLKAIHDLHTLLNLIEMNKESIIQHNLNAMQTRQIKRLIFKNVFCILEYLNKLEIKLSYAELNVIHN</sequence>
<dbReference type="Gene3D" id="3.90.550.10">
    <property type="entry name" value="Spore Coat Polysaccharide Biosynthesis Protein SpsA, Chain A"/>
    <property type="match status" value="1"/>
</dbReference>
<dbReference type="Pfam" id="PF00535">
    <property type="entry name" value="Glycos_transf_2"/>
    <property type="match status" value="1"/>
</dbReference>
<gene>
    <name evidence="2" type="ORF">GCM10023311_04160</name>
</gene>
<proteinExistence type="predicted"/>
<protein>
    <recommendedName>
        <fullName evidence="1">Glycosyltransferase 2-like domain-containing protein</fullName>
    </recommendedName>
</protein>
<dbReference type="InterPro" id="IPR029044">
    <property type="entry name" value="Nucleotide-diphossugar_trans"/>
</dbReference>
<keyword evidence="3" id="KW-1185">Reference proteome</keyword>
<organism evidence="2 3">
    <name type="scientific">Flaviramulus aquimarinus</name>
    <dbReference type="NCBI Taxonomy" id="1170456"/>
    <lineage>
        <taxon>Bacteria</taxon>
        <taxon>Pseudomonadati</taxon>
        <taxon>Bacteroidota</taxon>
        <taxon>Flavobacteriia</taxon>
        <taxon>Flavobacteriales</taxon>
        <taxon>Flavobacteriaceae</taxon>
        <taxon>Flaviramulus</taxon>
    </lineage>
</organism>
<evidence type="ECO:0000259" key="1">
    <source>
        <dbReference type="Pfam" id="PF00535"/>
    </source>
</evidence>
<dbReference type="RefSeq" id="WP_345272326.1">
    <property type="nucleotide sequence ID" value="NZ_BAABJH010000001.1"/>
</dbReference>
<accession>A0ABP9ETG3</accession>
<feature type="domain" description="Glycosyltransferase 2-like" evidence="1">
    <location>
        <begin position="5"/>
        <end position="120"/>
    </location>
</feature>
<reference evidence="3" key="1">
    <citation type="journal article" date="2019" name="Int. J. Syst. Evol. Microbiol.">
        <title>The Global Catalogue of Microorganisms (GCM) 10K type strain sequencing project: providing services to taxonomists for standard genome sequencing and annotation.</title>
        <authorList>
            <consortium name="The Broad Institute Genomics Platform"/>
            <consortium name="The Broad Institute Genome Sequencing Center for Infectious Disease"/>
            <person name="Wu L."/>
            <person name="Ma J."/>
        </authorList>
    </citation>
    <scope>NUCLEOTIDE SEQUENCE [LARGE SCALE GENOMIC DNA]</scope>
    <source>
        <strain evidence="3">JCM 18274</strain>
    </source>
</reference>
<name>A0ABP9ETG3_9FLAO</name>
<dbReference type="SUPFAM" id="SSF53448">
    <property type="entry name" value="Nucleotide-diphospho-sugar transferases"/>
    <property type="match status" value="1"/>
</dbReference>
<evidence type="ECO:0000313" key="2">
    <source>
        <dbReference type="EMBL" id="GAA4884828.1"/>
    </source>
</evidence>